<comment type="subcellular location">
    <subcellularLocation>
        <location evidence="1">Cell membrane</location>
    </subcellularLocation>
</comment>
<dbReference type="PROSITE" id="PS51257">
    <property type="entry name" value="PROKAR_LIPOPROTEIN"/>
    <property type="match status" value="1"/>
</dbReference>
<dbReference type="GO" id="GO:0005886">
    <property type="term" value="C:plasma membrane"/>
    <property type="evidence" value="ECO:0007669"/>
    <property type="project" value="UniProtKB-SubCell"/>
</dbReference>
<dbReference type="InterPro" id="IPR009722">
    <property type="entry name" value="YjiK/CarP"/>
</dbReference>
<dbReference type="Pfam" id="PF06977">
    <property type="entry name" value="SdiA-regulated"/>
    <property type="match status" value="1"/>
</dbReference>
<name>A0A8T4H803_9SPHI</name>
<feature type="signal peptide" evidence="4">
    <location>
        <begin position="1"/>
        <end position="20"/>
    </location>
</feature>
<keyword evidence="2" id="KW-1003">Cell membrane</keyword>
<keyword evidence="6" id="KW-1185">Reference proteome</keyword>
<dbReference type="SUPFAM" id="SSF50956">
    <property type="entry name" value="Thermostable phytase (3-phytase)"/>
    <property type="match status" value="1"/>
</dbReference>
<evidence type="ECO:0000313" key="6">
    <source>
        <dbReference type="Proteomes" id="UP000679691"/>
    </source>
</evidence>
<evidence type="ECO:0000256" key="1">
    <source>
        <dbReference type="ARBA" id="ARBA00004236"/>
    </source>
</evidence>
<evidence type="ECO:0000256" key="3">
    <source>
        <dbReference type="ARBA" id="ARBA00023136"/>
    </source>
</evidence>
<evidence type="ECO:0000256" key="2">
    <source>
        <dbReference type="ARBA" id="ARBA00022475"/>
    </source>
</evidence>
<keyword evidence="4" id="KW-0732">Signal</keyword>
<evidence type="ECO:0000256" key="4">
    <source>
        <dbReference type="SAM" id="SignalP"/>
    </source>
</evidence>
<protein>
    <submittedName>
        <fullName evidence="5">SdiA-regulated domain-containing protein</fullName>
    </submittedName>
</protein>
<dbReference type="AlphaFoldDB" id="A0A8T4H803"/>
<keyword evidence="3" id="KW-0472">Membrane</keyword>
<reference evidence="5" key="1">
    <citation type="submission" date="2021-03" db="EMBL/GenBank/DDBJ databases">
        <authorList>
            <person name="Lu T."/>
            <person name="Wang Q."/>
            <person name="Han X."/>
        </authorList>
    </citation>
    <scope>NUCLEOTIDE SEQUENCE</scope>
    <source>
        <strain evidence="5">WQ 2009</strain>
    </source>
</reference>
<dbReference type="RefSeq" id="WP_353545717.1">
    <property type="nucleotide sequence ID" value="NZ_JAGKSB010000001.1"/>
</dbReference>
<dbReference type="EMBL" id="JAGKSB010000001">
    <property type="protein sequence ID" value="MBP3942236.1"/>
    <property type="molecule type" value="Genomic_DNA"/>
</dbReference>
<proteinExistence type="predicted"/>
<feature type="chain" id="PRO_5035738834" evidence="4">
    <location>
        <begin position="21"/>
        <end position="312"/>
    </location>
</feature>
<comment type="caution">
    <text evidence="5">The sequence shown here is derived from an EMBL/GenBank/DDBJ whole genome shotgun (WGS) entry which is preliminary data.</text>
</comment>
<gene>
    <name evidence="5" type="ORF">J5U18_01420</name>
</gene>
<dbReference type="Proteomes" id="UP000679691">
    <property type="component" value="Unassembled WGS sequence"/>
</dbReference>
<organism evidence="5 6">
    <name type="scientific">Rhinopithecimicrobium faecis</name>
    <dbReference type="NCBI Taxonomy" id="2820698"/>
    <lineage>
        <taxon>Bacteria</taxon>
        <taxon>Pseudomonadati</taxon>
        <taxon>Bacteroidota</taxon>
        <taxon>Sphingobacteriia</taxon>
        <taxon>Sphingobacteriales</taxon>
        <taxon>Sphingobacteriaceae</taxon>
        <taxon>Rhinopithecimicrobium</taxon>
    </lineage>
</organism>
<accession>A0A8T4H803</accession>
<sequence>MKRLNPLRIMSLFAVSLALATGFTLVACSPAASGSSDASGSSESADASDTKQGVNTAYDFQHPTVHKLPDDLREISGITFQAGDARTLYAQQDENGLVYTFSLPTINPKIYPIAKDGDYEDIALNSSHLFMLRSNGTILSLPIAALPTSTATTAVEQPDLLPKEEYEGMAFSTDLKQLIVLCKVCKIDRKSNALTAYSFQVDAQGKLSQQSPIQIDYTNFKGEKAFKKTALKPSALAQHPETKEWYIISSINKAIVITDENWQVKQVVALPKAHFPQPEGIAFDKANNLYISNESPDKATAATLLQFTYSKF</sequence>
<evidence type="ECO:0000313" key="5">
    <source>
        <dbReference type="EMBL" id="MBP3942236.1"/>
    </source>
</evidence>